<dbReference type="InterPro" id="IPR028884">
    <property type="entry name" value="Trm82"/>
</dbReference>
<accession>J4DPG3</accession>
<dbReference type="STRING" id="869250.J4DPG3"/>
<dbReference type="GO" id="GO:0043527">
    <property type="term" value="C:tRNA methyltransferase complex"/>
    <property type="evidence" value="ECO:0007669"/>
    <property type="project" value="TreeGrafter"/>
</dbReference>
<evidence type="ECO:0000313" key="7">
    <source>
        <dbReference type="Proteomes" id="UP000003786"/>
    </source>
</evidence>
<dbReference type="Proteomes" id="UP000003786">
    <property type="component" value="Chromosome 2"/>
</dbReference>
<evidence type="ECO:0000313" key="6">
    <source>
        <dbReference type="EMBL" id="BAM40654.1"/>
    </source>
</evidence>
<dbReference type="GO" id="GO:0005634">
    <property type="term" value="C:nucleus"/>
    <property type="evidence" value="ECO:0007669"/>
    <property type="project" value="UniProtKB-SubCell"/>
</dbReference>
<sequence>MICVQVDKTDQLILLGCDNKKYLIYDHDFNVLYDRKFGKKISFVTKCDDKLIIGDYFGDVSVLNYRSAECVGPSESPEDTGRDDKVVVPYSHYSTITASLICRDALFTGDKDGKIIFTSMTNLHEIGSILLAHKICMDIVDNKFLVSISIENTIRIWCLSTFSELLCINLPTDVYNVSCEYSKNLIVVPYCNHLLVTQFNFDKLELRDYFVFKLPFVAQSSLFIDGHLYLIDEFSSLYSVEFDAELGVKDDKDSRKGTIQQLGRVPSSQFSTNIAVELPPLTASKALEPRLLHDDQNRNRGVKINITKHVNV</sequence>
<dbReference type="GeneID" id="20715190"/>
<evidence type="ECO:0000256" key="5">
    <source>
        <dbReference type="ARBA" id="ARBA00023242"/>
    </source>
</evidence>
<dbReference type="InterPro" id="IPR015943">
    <property type="entry name" value="WD40/YVTN_repeat-like_dom_sf"/>
</dbReference>
<keyword evidence="5" id="KW-0539">Nucleus</keyword>
<dbReference type="KEGG" id="tot:TOT_020001099"/>
<dbReference type="GO" id="GO:0005829">
    <property type="term" value="C:cytosol"/>
    <property type="evidence" value="ECO:0007669"/>
    <property type="project" value="TreeGrafter"/>
</dbReference>
<evidence type="ECO:0000256" key="2">
    <source>
        <dbReference type="ARBA" id="ARBA00022574"/>
    </source>
</evidence>
<dbReference type="RefSeq" id="XP_009690955.1">
    <property type="nucleotide sequence ID" value="XM_009692660.1"/>
</dbReference>
<dbReference type="AlphaFoldDB" id="J4DPG3"/>
<dbReference type="InterPro" id="IPR036322">
    <property type="entry name" value="WD40_repeat_dom_sf"/>
</dbReference>
<reference evidence="6 7" key="1">
    <citation type="journal article" date="2012" name="MBio">
        <title>Comparative genome analysis of three eukaryotic parasites with differing abilities to transform leukocytes reveals key mediators of Theileria-induced leukocyte transformation.</title>
        <authorList>
            <person name="Hayashida K."/>
            <person name="Hara Y."/>
            <person name="Abe T."/>
            <person name="Yamasaki C."/>
            <person name="Toyoda A."/>
            <person name="Kosuge T."/>
            <person name="Suzuki Y."/>
            <person name="Sato Y."/>
            <person name="Kawashima S."/>
            <person name="Katayama T."/>
            <person name="Wakaguri H."/>
            <person name="Inoue N."/>
            <person name="Homma K."/>
            <person name="Tada-Umezaki M."/>
            <person name="Yagi Y."/>
            <person name="Fujii Y."/>
            <person name="Habara T."/>
            <person name="Kanehisa M."/>
            <person name="Watanabe H."/>
            <person name="Ito K."/>
            <person name="Gojobori T."/>
            <person name="Sugawara H."/>
            <person name="Imanishi T."/>
            <person name="Weir W."/>
            <person name="Gardner M."/>
            <person name="Pain A."/>
            <person name="Shiels B."/>
            <person name="Hattori M."/>
            <person name="Nene V."/>
            <person name="Sugimoto C."/>
        </authorList>
    </citation>
    <scope>NUCLEOTIDE SEQUENCE [LARGE SCALE GENOMIC DNA]</scope>
    <source>
        <strain evidence="6 7">Shintoku</strain>
    </source>
</reference>
<dbReference type="PANTHER" id="PTHR16288">
    <property type="entry name" value="WD40 REPEAT PROTEIN 4"/>
    <property type="match status" value="1"/>
</dbReference>
<dbReference type="VEuPathDB" id="PiroplasmaDB:TOT_020001099"/>
<comment type="subcellular location">
    <subcellularLocation>
        <location evidence="1">Nucleus</location>
    </subcellularLocation>
</comment>
<proteinExistence type="predicted"/>
<dbReference type="eggNOG" id="ENOG502T244">
    <property type="taxonomic scope" value="Eukaryota"/>
</dbReference>
<organism evidence="6 7">
    <name type="scientific">Theileria orientalis strain Shintoku</name>
    <dbReference type="NCBI Taxonomy" id="869250"/>
    <lineage>
        <taxon>Eukaryota</taxon>
        <taxon>Sar</taxon>
        <taxon>Alveolata</taxon>
        <taxon>Apicomplexa</taxon>
        <taxon>Aconoidasida</taxon>
        <taxon>Piroplasmida</taxon>
        <taxon>Theileriidae</taxon>
        <taxon>Theileria</taxon>
    </lineage>
</organism>
<dbReference type="SUPFAM" id="SSF50978">
    <property type="entry name" value="WD40 repeat-like"/>
    <property type="match status" value="1"/>
</dbReference>
<evidence type="ECO:0000256" key="4">
    <source>
        <dbReference type="ARBA" id="ARBA00022737"/>
    </source>
</evidence>
<dbReference type="EMBL" id="AP011947">
    <property type="protein sequence ID" value="BAM40654.1"/>
    <property type="molecule type" value="Genomic_DNA"/>
</dbReference>
<keyword evidence="7" id="KW-1185">Reference proteome</keyword>
<dbReference type="PANTHER" id="PTHR16288:SF0">
    <property type="entry name" value="TRNA (GUANINE-N(7)-)-METHYLTRANSFERASE NON-CATALYTIC SUBUNIT WDR4"/>
    <property type="match status" value="1"/>
</dbReference>
<evidence type="ECO:0000256" key="1">
    <source>
        <dbReference type="ARBA" id="ARBA00004123"/>
    </source>
</evidence>
<dbReference type="GO" id="GO:0006400">
    <property type="term" value="P:tRNA modification"/>
    <property type="evidence" value="ECO:0007669"/>
    <property type="project" value="TreeGrafter"/>
</dbReference>
<keyword evidence="3" id="KW-0819">tRNA processing</keyword>
<dbReference type="OrthoDB" id="371245at2759"/>
<gene>
    <name evidence="6" type="ORF">TOT_020001099</name>
</gene>
<name>J4DPG3_THEOR</name>
<keyword evidence="2" id="KW-0853">WD repeat</keyword>
<keyword evidence="4" id="KW-0677">Repeat</keyword>
<evidence type="ECO:0000256" key="3">
    <source>
        <dbReference type="ARBA" id="ARBA00022694"/>
    </source>
</evidence>
<dbReference type="OMA" id="YSHYSTI"/>
<dbReference type="GO" id="GO:0036265">
    <property type="term" value="P:RNA (guanine-N7)-methylation"/>
    <property type="evidence" value="ECO:0007669"/>
    <property type="project" value="InterPro"/>
</dbReference>
<dbReference type="Gene3D" id="2.130.10.10">
    <property type="entry name" value="YVTN repeat-like/Quinoprotein amine dehydrogenase"/>
    <property type="match status" value="1"/>
</dbReference>
<protein>
    <submittedName>
        <fullName evidence="6">Uncharacterized protein</fullName>
    </submittedName>
</protein>